<dbReference type="Pfam" id="PF21530">
    <property type="entry name" value="Pif1_2B_dom"/>
    <property type="match status" value="1"/>
</dbReference>
<keyword evidence="1" id="KW-0234">DNA repair</keyword>
<dbReference type="STRING" id="3880.G7K719"/>
<organism evidence="4 6">
    <name type="scientific">Medicago truncatula</name>
    <name type="common">Barrel medic</name>
    <name type="synonym">Medicago tribuloides</name>
    <dbReference type="NCBI Taxonomy" id="3880"/>
    <lineage>
        <taxon>Eukaryota</taxon>
        <taxon>Viridiplantae</taxon>
        <taxon>Streptophyta</taxon>
        <taxon>Embryophyta</taxon>
        <taxon>Tracheophyta</taxon>
        <taxon>Spermatophyta</taxon>
        <taxon>Magnoliopsida</taxon>
        <taxon>eudicotyledons</taxon>
        <taxon>Gunneridae</taxon>
        <taxon>Pentapetalae</taxon>
        <taxon>rosids</taxon>
        <taxon>fabids</taxon>
        <taxon>Fabales</taxon>
        <taxon>Fabaceae</taxon>
        <taxon>Papilionoideae</taxon>
        <taxon>50 kb inversion clade</taxon>
        <taxon>NPAAA clade</taxon>
        <taxon>Hologalegina</taxon>
        <taxon>IRL clade</taxon>
        <taxon>Trifolieae</taxon>
        <taxon>Medicago</taxon>
    </lineage>
</organism>
<evidence type="ECO:0000256" key="1">
    <source>
        <dbReference type="RuleBase" id="RU363044"/>
    </source>
</evidence>
<sequence length="424" mass="47160">MVYISKTFIWRALSSALHSKGEIVLTVASSGIAALLIPGGRTAHSRFCIPFNVDECSTCTIKPKSPLAQLIIRAKLIIWDEAPMMHKHCFEALDRTLRDVLKDHNNRRTDIPFGGKVVVLGGDFRQILPVVPKGTRPDVVYTSINSSKLWRHCEVLTLTTNMRLLHGCSPNEVQERTEFAKWVLGIGDDSIQVEIPDDLLVNSASDHIASIVDCIYPSILLNMHDTSFFQDKAILTPKNTIVDEVNNYVLSLIPGEERTYLSCDSVIADIASVNRPDDIHIPEFLNTINSSGLPNHKITLKVGVPIMLLRNLDITAGLCNGTRLIVTKMGRYVIEGRVISGSNVGEKVYIPRLSLNHLIPEFLSNFNAYIGIYLPQPVFSHGQLYVAISRVTSRDGLKILLTDDNGDCIRTTSNVVYKEIFENV</sequence>
<comment type="catalytic activity">
    <reaction evidence="1">
        <text>ATP + H2O = ADP + phosphate + H(+)</text>
        <dbReference type="Rhea" id="RHEA:13065"/>
        <dbReference type="ChEBI" id="CHEBI:15377"/>
        <dbReference type="ChEBI" id="CHEBI:15378"/>
        <dbReference type="ChEBI" id="CHEBI:30616"/>
        <dbReference type="ChEBI" id="CHEBI:43474"/>
        <dbReference type="ChEBI" id="CHEBI:456216"/>
        <dbReference type="EC" id="5.6.2.3"/>
    </reaction>
</comment>
<dbReference type="GO" id="GO:0005524">
    <property type="term" value="F:ATP binding"/>
    <property type="evidence" value="ECO:0007669"/>
    <property type="project" value="UniProtKB-KW"/>
</dbReference>
<dbReference type="InterPro" id="IPR027417">
    <property type="entry name" value="P-loop_NTPase"/>
</dbReference>
<comment type="cofactor">
    <cofactor evidence="1">
        <name>Mg(2+)</name>
        <dbReference type="ChEBI" id="CHEBI:18420"/>
    </cofactor>
</comment>
<dbReference type="OMA" id="ISKTFIW"/>
<dbReference type="PANTHER" id="PTHR10492">
    <property type="match status" value="1"/>
</dbReference>
<name>G7K719_MEDTR</name>
<dbReference type="PANTHER" id="PTHR10492:SF101">
    <property type="entry name" value="ATP-DEPENDENT DNA HELICASE"/>
    <property type="match status" value="1"/>
</dbReference>
<keyword evidence="1 4" id="KW-0347">Helicase</keyword>
<dbReference type="AlphaFoldDB" id="G7K719"/>
<evidence type="ECO:0000259" key="3">
    <source>
        <dbReference type="Pfam" id="PF21530"/>
    </source>
</evidence>
<evidence type="ECO:0000313" key="5">
    <source>
        <dbReference type="EnsemblPlants" id="AES98698"/>
    </source>
</evidence>
<dbReference type="EMBL" id="CM001221">
    <property type="protein sequence ID" value="AES98698.1"/>
    <property type="molecule type" value="Genomic_DNA"/>
</dbReference>
<dbReference type="GO" id="GO:0000723">
    <property type="term" value="P:telomere maintenance"/>
    <property type="evidence" value="ECO:0007669"/>
    <property type="project" value="InterPro"/>
</dbReference>
<dbReference type="InterPro" id="IPR010285">
    <property type="entry name" value="DNA_helicase_pif1-like_DEAD"/>
</dbReference>
<keyword evidence="1" id="KW-0233">DNA recombination</keyword>
<keyword evidence="1" id="KW-0547">Nucleotide-binding</keyword>
<dbReference type="Proteomes" id="UP000002051">
    <property type="component" value="Chromosome 5"/>
</dbReference>
<dbReference type="HOGENOM" id="CLU_001324_14_1_1"/>
<protein>
    <recommendedName>
        <fullName evidence="1">ATP-dependent DNA helicase</fullName>
        <ecNumber evidence="1">5.6.2.3</ecNumber>
    </recommendedName>
</protein>
<proteinExistence type="inferred from homology"/>
<keyword evidence="1" id="KW-0378">Hydrolase</keyword>
<reference evidence="5" key="3">
    <citation type="submission" date="2015-04" db="UniProtKB">
        <authorList>
            <consortium name="EnsemblPlants"/>
        </authorList>
    </citation>
    <scope>IDENTIFICATION</scope>
    <source>
        <strain evidence="5">cv. Jemalong A17</strain>
    </source>
</reference>
<dbReference type="PaxDb" id="3880-AES98698"/>
<evidence type="ECO:0000259" key="2">
    <source>
        <dbReference type="Pfam" id="PF05970"/>
    </source>
</evidence>
<evidence type="ECO:0000313" key="6">
    <source>
        <dbReference type="Proteomes" id="UP000002051"/>
    </source>
</evidence>
<reference evidence="4 6" key="2">
    <citation type="journal article" date="2014" name="BMC Genomics">
        <title>An improved genome release (version Mt4.0) for the model legume Medicago truncatula.</title>
        <authorList>
            <person name="Tang H."/>
            <person name="Krishnakumar V."/>
            <person name="Bidwell S."/>
            <person name="Rosen B."/>
            <person name="Chan A."/>
            <person name="Zhou S."/>
            <person name="Gentzbittel L."/>
            <person name="Childs K.L."/>
            <person name="Yandell M."/>
            <person name="Gundlach H."/>
            <person name="Mayer K.F."/>
            <person name="Schwartz D.C."/>
            <person name="Town C.D."/>
        </authorList>
    </citation>
    <scope>GENOME REANNOTATION</scope>
    <source>
        <strain evidence="5 6">cv. Jemalong A17</strain>
    </source>
</reference>
<dbReference type="GO" id="GO:0016787">
    <property type="term" value="F:hydrolase activity"/>
    <property type="evidence" value="ECO:0007669"/>
    <property type="project" value="UniProtKB-KW"/>
</dbReference>
<accession>G7K719</accession>
<dbReference type="EC" id="5.6.2.3" evidence="1"/>
<feature type="domain" description="DNA helicase Pif1-like DEAD-box helicase" evidence="2">
    <location>
        <begin position="5"/>
        <end position="192"/>
    </location>
</feature>
<gene>
    <name evidence="4" type="ordered locus">MTR_5g071700</name>
</gene>
<keyword evidence="6" id="KW-1185">Reference proteome</keyword>
<dbReference type="InterPro" id="IPR049163">
    <property type="entry name" value="Pif1-like_2B_dom"/>
</dbReference>
<evidence type="ECO:0000313" key="4">
    <source>
        <dbReference type="EMBL" id="AES98698.1"/>
    </source>
</evidence>
<dbReference type="Gene3D" id="3.40.50.300">
    <property type="entry name" value="P-loop containing nucleotide triphosphate hydrolases"/>
    <property type="match status" value="1"/>
</dbReference>
<keyword evidence="1" id="KW-0067">ATP-binding</keyword>
<dbReference type="EnsemblPlants" id="AES98698">
    <property type="protein sequence ID" value="AES98698"/>
    <property type="gene ID" value="MTR_5g071700"/>
</dbReference>
<dbReference type="GO" id="GO:0043139">
    <property type="term" value="F:5'-3' DNA helicase activity"/>
    <property type="evidence" value="ECO:0007669"/>
    <property type="project" value="UniProtKB-EC"/>
</dbReference>
<dbReference type="eggNOG" id="KOG0987">
    <property type="taxonomic scope" value="Eukaryota"/>
</dbReference>
<reference evidence="4 6" key="1">
    <citation type="journal article" date="2011" name="Nature">
        <title>The Medicago genome provides insight into the evolution of rhizobial symbioses.</title>
        <authorList>
            <person name="Young N.D."/>
            <person name="Debelle F."/>
            <person name="Oldroyd G.E."/>
            <person name="Geurts R."/>
            <person name="Cannon S.B."/>
            <person name="Udvardi M.K."/>
            <person name="Benedito V.A."/>
            <person name="Mayer K.F."/>
            <person name="Gouzy J."/>
            <person name="Schoof H."/>
            <person name="Van de Peer Y."/>
            <person name="Proost S."/>
            <person name="Cook D.R."/>
            <person name="Meyers B.C."/>
            <person name="Spannagl M."/>
            <person name="Cheung F."/>
            <person name="De Mita S."/>
            <person name="Krishnakumar V."/>
            <person name="Gundlach H."/>
            <person name="Zhou S."/>
            <person name="Mudge J."/>
            <person name="Bharti A.K."/>
            <person name="Murray J.D."/>
            <person name="Naoumkina M.A."/>
            <person name="Rosen B."/>
            <person name="Silverstein K.A."/>
            <person name="Tang H."/>
            <person name="Rombauts S."/>
            <person name="Zhao P.X."/>
            <person name="Zhou P."/>
            <person name="Barbe V."/>
            <person name="Bardou P."/>
            <person name="Bechner M."/>
            <person name="Bellec A."/>
            <person name="Berger A."/>
            <person name="Berges H."/>
            <person name="Bidwell S."/>
            <person name="Bisseling T."/>
            <person name="Choisne N."/>
            <person name="Couloux A."/>
            <person name="Denny R."/>
            <person name="Deshpande S."/>
            <person name="Dai X."/>
            <person name="Doyle J.J."/>
            <person name="Dudez A.M."/>
            <person name="Farmer A.D."/>
            <person name="Fouteau S."/>
            <person name="Franken C."/>
            <person name="Gibelin C."/>
            <person name="Gish J."/>
            <person name="Goldstein S."/>
            <person name="Gonzalez A.J."/>
            <person name="Green P.J."/>
            <person name="Hallab A."/>
            <person name="Hartog M."/>
            <person name="Hua A."/>
            <person name="Humphray S.J."/>
            <person name="Jeong D.H."/>
            <person name="Jing Y."/>
            <person name="Jocker A."/>
            <person name="Kenton S.M."/>
            <person name="Kim D.J."/>
            <person name="Klee K."/>
            <person name="Lai H."/>
            <person name="Lang C."/>
            <person name="Lin S."/>
            <person name="Macmil S.L."/>
            <person name="Magdelenat G."/>
            <person name="Matthews L."/>
            <person name="McCorrison J."/>
            <person name="Monaghan E.L."/>
            <person name="Mun J.H."/>
            <person name="Najar F.Z."/>
            <person name="Nicholson C."/>
            <person name="Noirot C."/>
            <person name="O'Bleness M."/>
            <person name="Paule C.R."/>
            <person name="Poulain J."/>
            <person name="Prion F."/>
            <person name="Qin B."/>
            <person name="Qu C."/>
            <person name="Retzel E.F."/>
            <person name="Riddle C."/>
            <person name="Sallet E."/>
            <person name="Samain S."/>
            <person name="Samson N."/>
            <person name="Sanders I."/>
            <person name="Saurat O."/>
            <person name="Scarpelli C."/>
            <person name="Schiex T."/>
            <person name="Segurens B."/>
            <person name="Severin A.J."/>
            <person name="Sherrier D.J."/>
            <person name="Shi R."/>
            <person name="Sims S."/>
            <person name="Singer S.R."/>
            <person name="Sinharoy S."/>
            <person name="Sterck L."/>
            <person name="Viollet A."/>
            <person name="Wang B.B."/>
            <person name="Wang K."/>
            <person name="Wang M."/>
            <person name="Wang X."/>
            <person name="Warfsmann J."/>
            <person name="Weissenbach J."/>
            <person name="White D.D."/>
            <person name="White J.D."/>
            <person name="Wiley G.B."/>
            <person name="Wincker P."/>
            <person name="Xing Y."/>
            <person name="Yang L."/>
            <person name="Yao Z."/>
            <person name="Ying F."/>
            <person name="Zhai J."/>
            <person name="Zhou L."/>
            <person name="Zuber A."/>
            <person name="Denarie J."/>
            <person name="Dixon R.A."/>
            <person name="May G.D."/>
            <person name="Schwartz D.C."/>
            <person name="Rogers J."/>
            <person name="Quetier F."/>
            <person name="Town C.D."/>
            <person name="Roe B.A."/>
        </authorList>
    </citation>
    <scope>NUCLEOTIDE SEQUENCE [LARGE SCALE GENOMIC DNA]</scope>
    <source>
        <strain evidence="4">A17</strain>
        <strain evidence="5 6">cv. Jemalong A17</strain>
    </source>
</reference>
<dbReference type="SUPFAM" id="SSF52540">
    <property type="entry name" value="P-loop containing nucleoside triphosphate hydrolases"/>
    <property type="match status" value="2"/>
</dbReference>
<keyword evidence="1" id="KW-0227">DNA damage</keyword>
<feature type="domain" description="DNA helicase Pif1-like 2B" evidence="3">
    <location>
        <begin position="283"/>
        <end position="328"/>
    </location>
</feature>
<dbReference type="GO" id="GO:0006310">
    <property type="term" value="P:DNA recombination"/>
    <property type="evidence" value="ECO:0007669"/>
    <property type="project" value="UniProtKB-KW"/>
</dbReference>
<comment type="similarity">
    <text evidence="1">Belongs to the helicase family.</text>
</comment>
<dbReference type="GO" id="GO:0006281">
    <property type="term" value="P:DNA repair"/>
    <property type="evidence" value="ECO:0007669"/>
    <property type="project" value="UniProtKB-KW"/>
</dbReference>
<dbReference type="Pfam" id="PF05970">
    <property type="entry name" value="PIF1"/>
    <property type="match status" value="1"/>
</dbReference>